<sequence>KSKIYILKDRKPNWNYFYEINVFTGSRKDSGTKSNAYINLFGENTHSKVRELKSENSNENKYLLKRSSVDTFIMSVEKSLGKLYMCRVFHDNSGDTQNEASWFLKHIIVTDLQTKEKFIFLCEKW</sequence>
<organism evidence="3 4">
    <name type="scientific">Brachionus calyciflorus</name>
    <dbReference type="NCBI Taxonomy" id="104777"/>
    <lineage>
        <taxon>Eukaryota</taxon>
        <taxon>Metazoa</taxon>
        <taxon>Spiralia</taxon>
        <taxon>Gnathifera</taxon>
        <taxon>Rotifera</taxon>
        <taxon>Eurotatoria</taxon>
        <taxon>Monogononta</taxon>
        <taxon>Pseudotrocha</taxon>
        <taxon>Ploima</taxon>
        <taxon>Brachionidae</taxon>
        <taxon>Brachionus</taxon>
    </lineage>
</organism>
<keyword evidence="4" id="KW-1185">Reference proteome</keyword>
<accession>A0A814SX58</accession>
<dbReference type="GO" id="GO:0050982">
    <property type="term" value="P:detection of mechanical stimulus"/>
    <property type="evidence" value="ECO:0007669"/>
    <property type="project" value="TreeGrafter"/>
</dbReference>
<feature type="non-terminal residue" evidence="3">
    <location>
        <position position="1"/>
    </location>
</feature>
<dbReference type="PROSITE" id="PS50095">
    <property type="entry name" value="PLAT"/>
    <property type="match status" value="1"/>
</dbReference>
<dbReference type="GO" id="GO:0016020">
    <property type="term" value="C:membrane"/>
    <property type="evidence" value="ECO:0007669"/>
    <property type="project" value="TreeGrafter"/>
</dbReference>
<dbReference type="GO" id="GO:0005262">
    <property type="term" value="F:calcium channel activity"/>
    <property type="evidence" value="ECO:0007669"/>
    <property type="project" value="TreeGrafter"/>
</dbReference>
<reference evidence="3" key="1">
    <citation type="submission" date="2021-02" db="EMBL/GenBank/DDBJ databases">
        <authorList>
            <person name="Nowell W R."/>
        </authorList>
    </citation>
    <scope>NUCLEOTIDE SEQUENCE</scope>
    <source>
        <strain evidence="3">Ploen Becks lab</strain>
    </source>
</reference>
<evidence type="ECO:0000259" key="2">
    <source>
        <dbReference type="PROSITE" id="PS50095"/>
    </source>
</evidence>
<dbReference type="OrthoDB" id="10039908at2759"/>
<comment type="caution">
    <text evidence="1">Lacks conserved residue(s) required for the propagation of feature annotation.</text>
</comment>
<protein>
    <recommendedName>
        <fullName evidence="2">PLAT domain-containing protein</fullName>
    </recommendedName>
</protein>
<dbReference type="Proteomes" id="UP000663879">
    <property type="component" value="Unassembled WGS sequence"/>
</dbReference>
<feature type="domain" description="PLAT" evidence="2">
    <location>
        <begin position="16"/>
        <end position="125"/>
    </location>
</feature>
<dbReference type="EMBL" id="CAJNOC010012520">
    <property type="protein sequence ID" value="CAF1153993.1"/>
    <property type="molecule type" value="Genomic_DNA"/>
</dbReference>
<dbReference type="InterPro" id="IPR051223">
    <property type="entry name" value="Polycystin"/>
</dbReference>
<dbReference type="Gene3D" id="2.60.60.20">
    <property type="entry name" value="PLAT/LH2 domain"/>
    <property type="match status" value="1"/>
</dbReference>
<comment type="caution">
    <text evidence="3">The sequence shown here is derived from an EMBL/GenBank/DDBJ whole genome shotgun (WGS) entry which is preliminary data.</text>
</comment>
<evidence type="ECO:0000313" key="3">
    <source>
        <dbReference type="EMBL" id="CAF1153993.1"/>
    </source>
</evidence>
<dbReference type="PANTHER" id="PTHR10877">
    <property type="entry name" value="POLYCYSTIN FAMILY MEMBER"/>
    <property type="match status" value="1"/>
</dbReference>
<dbReference type="InterPro" id="IPR036392">
    <property type="entry name" value="PLAT/LH2_dom_sf"/>
</dbReference>
<evidence type="ECO:0000256" key="1">
    <source>
        <dbReference type="PROSITE-ProRule" id="PRU00152"/>
    </source>
</evidence>
<dbReference type="InterPro" id="IPR001024">
    <property type="entry name" value="PLAT/LH2_dom"/>
</dbReference>
<gene>
    <name evidence="3" type="ORF">OXX778_LOCUS23395</name>
</gene>
<dbReference type="Pfam" id="PF01477">
    <property type="entry name" value="PLAT"/>
    <property type="match status" value="1"/>
</dbReference>
<evidence type="ECO:0000313" key="4">
    <source>
        <dbReference type="Proteomes" id="UP000663879"/>
    </source>
</evidence>
<dbReference type="PANTHER" id="PTHR10877:SF183">
    <property type="entry name" value="AT14535P-RELATED"/>
    <property type="match status" value="1"/>
</dbReference>
<dbReference type="AlphaFoldDB" id="A0A814SX58"/>
<dbReference type="SUPFAM" id="SSF49723">
    <property type="entry name" value="Lipase/lipooxygenase domain (PLAT/LH2 domain)"/>
    <property type="match status" value="1"/>
</dbReference>
<proteinExistence type="predicted"/>
<name>A0A814SX58_9BILA</name>